<gene>
    <name evidence="2" type="ORF">EOT10_34425</name>
</gene>
<sequence length="125" mass="14307">MSRYVGVVVIARWAQEVMEPLTRPDSDREWHQCFTPAEVGMSDAWTIEFTRRNWDGLLAHLESLPWPCPETVQVLIGGEDDDCFGLWMMYGGRLVEVPLPHTRRHLDGPDVTGSLTRTDRSPAER</sequence>
<comment type="caution">
    <text evidence="2">The sequence shown here is derived from an EMBL/GenBank/DDBJ whole genome shotgun (WGS) entry which is preliminary data.</text>
</comment>
<feature type="region of interest" description="Disordered" evidence="1">
    <location>
        <begin position="105"/>
        <end position="125"/>
    </location>
</feature>
<keyword evidence="3" id="KW-1185">Reference proteome</keyword>
<proteinExistence type="predicted"/>
<evidence type="ECO:0000256" key="1">
    <source>
        <dbReference type="SAM" id="MobiDB-lite"/>
    </source>
</evidence>
<name>A0A437P556_9ACTN</name>
<organism evidence="2 3">
    <name type="scientific">Streptomyces antnestii</name>
    <dbReference type="NCBI Taxonomy" id="2494256"/>
    <lineage>
        <taxon>Bacteria</taxon>
        <taxon>Bacillati</taxon>
        <taxon>Actinomycetota</taxon>
        <taxon>Actinomycetes</taxon>
        <taxon>Kitasatosporales</taxon>
        <taxon>Streptomycetaceae</taxon>
        <taxon>Streptomyces</taxon>
    </lineage>
</organism>
<accession>A0A437P556</accession>
<dbReference type="Proteomes" id="UP000283128">
    <property type="component" value="Unassembled WGS sequence"/>
</dbReference>
<evidence type="ECO:0000313" key="3">
    <source>
        <dbReference type="Proteomes" id="UP000283128"/>
    </source>
</evidence>
<reference evidence="2 3" key="1">
    <citation type="submission" date="2019-01" db="EMBL/GenBank/DDBJ databases">
        <title>Genome sequences of Streptomyces and Rhizobium isolates collected from root and soil.</title>
        <authorList>
            <person name="Chhettri S."/>
            <person name="Sevigny J.L."/>
            <person name="Sen A."/>
            <person name="Ennis N."/>
            <person name="Tisa L."/>
        </authorList>
    </citation>
    <scope>NUCLEOTIDE SEQUENCE [LARGE SCALE GENOMIC DNA]</scope>
    <source>
        <strain evidence="2 3">San01</strain>
    </source>
</reference>
<evidence type="ECO:0000313" key="2">
    <source>
        <dbReference type="EMBL" id="RVU17288.1"/>
    </source>
</evidence>
<dbReference type="EMBL" id="RZYA01000024">
    <property type="protein sequence ID" value="RVU17288.1"/>
    <property type="molecule type" value="Genomic_DNA"/>
</dbReference>
<dbReference type="RefSeq" id="WP_127832311.1">
    <property type="nucleotide sequence ID" value="NZ_RZYA01000024.1"/>
</dbReference>
<dbReference type="OrthoDB" id="4552613at2"/>
<protein>
    <submittedName>
        <fullName evidence="2">Uncharacterized protein</fullName>
    </submittedName>
</protein>
<dbReference type="AlphaFoldDB" id="A0A437P556"/>